<evidence type="ECO:0000313" key="3">
    <source>
        <dbReference type="EMBL" id="QHI96685.1"/>
    </source>
</evidence>
<dbReference type="EMBL" id="CP047650">
    <property type="protein sequence ID" value="QHI96685.1"/>
    <property type="molecule type" value="Genomic_DNA"/>
</dbReference>
<proteinExistence type="predicted"/>
<evidence type="ECO:0000313" key="4">
    <source>
        <dbReference type="Proteomes" id="UP000464787"/>
    </source>
</evidence>
<feature type="compositionally biased region" description="Acidic residues" evidence="2">
    <location>
        <begin position="160"/>
        <end position="173"/>
    </location>
</feature>
<keyword evidence="4" id="KW-1185">Reference proteome</keyword>
<dbReference type="AlphaFoldDB" id="A0A857J1C8"/>
<reference evidence="3 4" key="1">
    <citation type="submission" date="2020-01" db="EMBL/GenBank/DDBJ databases">
        <title>Genome sequencing of strain KACC 21265.</title>
        <authorList>
            <person name="Heo J."/>
            <person name="Kim S.-J."/>
            <person name="Kim J.-S."/>
            <person name="Hong S.-B."/>
            <person name="Kwon S.-W."/>
        </authorList>
    </citation>
    <scope>NUCLEOTIDE SEQUENCE [LARGE SCALE GENOMIC DNA]</scope>
    <source>
        <strain evidence="3 4">KACC 21265</strain>
    </source>
</reference>
<feature type="coiled-coil region" evidence="1">
    <location>
        <begin position="199"/>
        <end position="253"/>
    </location>
</feature>
<keyword evidence="1" id="KW-0175">Coiled coil</keyword>
<accession>A0A857J1C8</accession>
<feature type="region of interest" description="Disordered" evidence="2">
    <location>
        <begin position="140"/>
        <end position="174"/>
    </location>
</feature>
<evidence type="ECO:0000256" key="1">
    <source>
        <dbReference type="SAM" id="Coils"/>
    </source>
</evidence>
<evidence type="ECO:0000256" key="2">
    <source>
        <dbReference type="SAM" id="MobiDB-lite"/>
    </source>
</evidence>
<dbReference type="KEGG" id="xyk:GT347_00965"/>
<name>A0A857J1C8_9BURK</name>
<organism evidence="3 4">
    <name type="scientific">Xylophilus rhododendri</name>
    <dbReference type="NCBI Taxonomy" id="2697032"/>
    <lineage>
        <taxon>Bacteria</taxon>
        <taxon>Pseudomonadati</taxon>
        <taxon>Pseudomonadota</taxon>
        <taxon>Betaproteobacteria</taxon>
        <taxon>Burkholderiales</taxon>
        <taxon>Xylophilus</taxon>
    </lineage>
</organism>
<sequence length="271" mass="31432">MYGHTRFPSNPGVHASRFSRHCSPDAGQPPFAAQEPYPGFPMDDTAFGAWARQEKAFAADADFAANQGGFRERDAPRRRRRHRLSGQHLMYLALREVAWAKGLMDRMPLLARHLRQGVHGRVEWGLAQLLEALERFGAAPQGDRAGGPAFKPAPEPTLTELDDDGNEIPEDSGDADRLAQDLHKQRISQEQVHREQVHRQQVEQEQARQQQLLTELIRQQDEQQRQLRQQQLREDLIRQQDEQQRQLRQQQLLEERIRQQDEQQRLARQSD</sequence>
<dbReference type="Proteomes" id="UP000464787">
    <property type="component" value="Chromosome"/>
</dbReference>
<feature type="region of interest" description="Disordered" evidence="2">
    <location>
        <begin position="1"/>
        <end position="33"/>
    </location>
</feature>
<dbReference type="RefSeq" id="WP_160550203.1">
    <property type="nucleotide sequence ID" value="NZ_CP047650.1"/>
</dbReference>
<gene>
    <name evidence="3" type="ORF">GT347_00965</name>
</gene>
<protein>
    <submittedName>
        <fullName evidence="3">Uncharacterized protein</fullName>
    </submittedName>
</protein>